<dbReference type="InterPro" id="IPR029787">
    <property type="entry name" value="Nucleotide_cyclase"/>
</dbReference>
<dbReference type="AlphaFoldDB" id="A0A0F5FI48"/>
<name>A0A0F5FI48_9HYPH</name>
<dbReference type="InterPro" id="IPR000160">
    <property type="entry name" value="GGDEF_dom"/>
</dbReference>
<feature type="domain" description="GGDEF" evidence="1">
    <location>
        <begin position="72"/>
        <end position="207"/>
    </location>
</feature>
<dbReference type="Proteomes" id="UP000033632">
    <property type="component" value="Unassembled WGS sequence"/>
</dbReference>
<sequence length="216" mass="23683">MSDTFLVKDENDALWARIRAALEAMRPRGGREREPAYGRAAIARALGVRAPLGGRIEEALARAWSHCAERKVTLSLLVIGADRFKDLHLVYDKDGIDHQMRRVEKALRKRLAQANADCLRHGRGEFVLLLPDCPILLARNLAEKLLRDVQGLGIAHKESHAGVLTAGAGLAAINPAGAPDRRFFEAAASALAKAQRRGLGRIEMVDLRAHQQRKAG</sequence>
<dbReference type="NCBIfam" id="TIGR00254">
    <property type="entry name" value="GGDEF"/>
    <property type="match status" value="1"/>
</dbReference>
<dbReference type="RefSeq" id="WP_046110085.1">
    <property type="nucleotide sequence ID" value="NZ_JZEX01000156.1"/>
</dbReference>
<dbReference type="PROSITE" id="PS50887">
    <property type="entry name" value="GGDEF"/>
    <property type="match status" value="1"/>
</dbReference>
<dbReference type="SUPFAM" id="SSF55073">
    <property type="entry name" value="Nucleotide cyclase"/>
    <property type="match status" value="1"/>
</dbReference>
<organism evidence="2 3">
    <name type="scientific">Devosia geojensis</name>
    <dbReference type="NCBI Taxonomy" id="443610"/>
    <lineage>
        <taxon>Bacteria</taxon>
        <taxon>Pseudomonadati</taxon>
        <taxon>Pseudomonadota</taxon>
        <taxon>Alphaproteobacteria</taxon>
        <taxon>Hyphomicrobiales</taxon>
        <taxon>Devosiaceae</taxon>
        <taxon>Devosia</taxon>
    </lineage>
</organism>
<dbReference type="STRING" id="443610.VE25_18170"/>
<dbReference type="InterPro" id="IPR043128">
    <property type="entry name" value="Rev_trsase/Diguanyl_cyclase"/>
</dbReference>
<evidence type="ECO:0000313" key="2">
    <source>
        <dbReference type="EMBL" id="KKB08549.1"/>
    </source>
</evidence>
<keyword evidence="3" id="KW-1185">Reference proteome</keyword>
<comment type="caution">
    <text evidence="2">The sequence shown here is derived from an EMBL/GenBank/DDBJ whole genome shotgun (WGS) entry which is preliminary data.</text>
</comment>
<gene>
    <name evidence="2" type="ORF">VE25_18170</name>
</gene>
<evidence type="ECO:0000259" key="1">
    <source>
        <dbReference type="PROSITE" id="PS50887"/>
    </source>
</evidence>
<dbReference type="PATRIC" id="fig|443610.3.peg.1942"/>
<dbReference type="Gene3D" id="3.30.70.270">
    <property type="match status" value="1"/>
</dbReference>
<evidence type="ECO:0000313" key="3">
    <source>
        <dbReference type="Proteomes" id="UP000033632"/>
    </source>
</evidence>
<reference evidence="2 3" key="1">
    <citation type="submission" date="2015-03" db="EMBL/GenBank/DDBJ databases">
        <authorList>
            <person name="Hassan Y.I."/>
            <person name="Lepp D."/>
            <person name="Li X.-Z."/>
            <person name="Zhou T."/>
        </authorList>
    </citation>
    <scope>NUCLEOTIDE SEQUENCE [LARGE SCALE GENOMIC DNA]</scope>
    <source>
        <strain evidence="2 3">BD-c194</strain>
    </source>
</reference>
<dbReference type="Pfam" id="PF00990">
    <property type="entry name" value="GGDEF"/>
    <property type="match status" value="1"/>
</dbReference>
<accession>A0A0F5FI48</accession>
<dbReference type="OrthoDB" id="7945401at2"/>
<proteinExistence type="predicted"/>
<protein>
    <recommendedName>
        <fullName evidence="1">GGDEF domain-containing protein</fullName>
    </recommendedName>
</protein>
<dbReference type="SMART" id="SM00267">
    <property type="entry name" value="GGDEF"/>
    <property type="match status" value="1"/>
</dbReference>
<dbReference type="EMBL" id="JZEX01000156">
    <property type="protein sequence ID" value="KKB08549.1"/>
    <property type="molecule type" value="Genomic_DNA"/>
</dbReference>